<dbReference type="Pfam" id="PF00498">
    <property type="entry name" value="FHA"/>
    <property type="match status" value="1"/>
</dbReference>
<dbReference type="Pfam" id="PF00035">
    <property type="entry name" value="dsrm"/>
    <property type="match status" value="1"/>
</dbReference>
<evidence type="ECO:0000256" key="1">
    <source>
        <dbReference type="PROSITE-ProRule" id="PRU00266"/>
    </source>
</evidence>
<name>A0A9W8A3B6_9FUNG</name>
<dbReference type="PROSITE" id="PS50006">
    <property type="entry name" value="FHA_DOMAIN"/>
    <property type="match status" value="1"/>
</dbReference>
<organism evidence="5 6">
    <name type="scientific">Mycoemilia scoparia</name>
    <dbReference type="NCBI Taxonomy" id="417184"/>
    <lineage>
        <taxon>Eukaryota</taxon>
        <taxon>Fungi</taxon>
        <taxon>Fungi incertae sedis</taxon>
        <taxon>Zoopagomycota</taxon>
        <taxon>Kickxellomycotina</taxon>
        <taxon>Kickxellomycetes</taxon>
        <taxon>Kickxellales</taxon>
        <taxon>Kickxellaceae</taxon>
        <taxon>Mycoemilia</taxon>
    </lineage>
</organism>
<dbReference type="InterPro" id="IPR050923">
    <property type="entry name" value="Cell_Proc_Reg/RNA_Proc"/>
</dbReference>
<evidence type="ECO:0008006" key="7">
    <source>
        <dbReference type="Google" id="ProtNLM"/>
    </source>
</evidence>
<accession>A0A9W8A3B6</accession>
<dbReference type="SMART" id="SM00358">
    <property type="entry name" value="DSRM"/>
    <property type="match status" value="1"/>
</dbReference>
<dbReference type="CDD" id="cd22677">
    <property type="entry name" value="FHA_Kanadaptin"/>
    <property type="match status" value="1"/>
</dbReference>
<dbReference type="InterPro" id="IPR014720">
    <property type="entry name" value="dsRBD_dom"/>
</dbReference>
<dbReference type="OrthoDB" id="444265at2759"/>
<proteinExistence type="predicted"/>
<evidence type="ECO:0000256" key="2">
    <source>
        <dbReference type="SAM" id="MobiDB-lite"/>
    </source>
</evidence>
<keyword evidence="6" id="KW-1185">Reference proteome</keyword>
<comment type="caution">
    <text evidence="5">The sequence shown here is derived from an EMBL/GenBank/DDBJ whole genome shotgun (WGS) entry which is preliminary data.</text>
</comment>
<dbReference type="PROSITE" id="PS50137">
    <property type="entry name" value="DS_RBD"/>
    <property type="match status" value="1"/>
</dbReference>
<dbReference type="Gene3D" id="2.60.200.20">
    <property type="match status" value="1"/>
</dbReference>
<evidence type="ECO:0000313" key="5">
    <source>
        <dbReference type="EMBL" id="KAJ1921570.1"/>
    </source>
</evidence>
<feature type="region of interest" description="Disordered" evidence="2">
    <location>
        <begin position="156"/>
        <end position="183"/>
    </location>
</feature>
<dbReference type="InterPro" id="IPR008984">
    <property type="entry name" value="SMAD_FHA_dom_sf"/>
</dbReference>
<dbReference type="GO" id="GO:0003723">
    <property type="term" value="F:RNA binding"/>
    <property type="evidence" value="ECO:0007669"/>
    <property type="project" value="UniProtKB-UniRule"/>
</dbReference>
<keyword evidence="1" id="KW-0694">RNA-binding</keyword>
<feature type="domain" description="DRBM" evidence="4">
    <location>
        <begin position="228"/>
        <end position="301"/>
    </location>
</feature>
<gene>
    <name evidence="5" type="ORF">H4219_000608</name>
</gene>
<protein>
    <recommendedName>
        <fullName evidence="7">FHA domain-containing protein</fullName>
    </recommendedName>
</protein>
<evidence type="ECO:0000313" key="6">
    <source>
        <dbReference type="Proteomes" id="UP001150538"/>
    </source>
</evidence>
<evidence type="ECO:0000259" key="3">
    <source>
        <dbReference type="PROSITE" id="PS50006"/>
    </source>
</evidence>
<dbReference type="AlphaFoldDB" id="A0A9W8A3B6"/>
<feature type="compositionally biased region" description="Low complexity" evidence="2">
    <location>
        <begin position="169"/>
        <end position="180"/>
    </location>
</feature>
<feature type="domain" description="FHA" evidence="3">
    <location>
        <begin position="58"/>
        <end position="108"/>
    </location>
</feature>
<dbReference type="Proteomes" id="UP001150538">
    <property type="component" value="Unassembled WGS sequence"/>
</dbReference>
<sequence length="426" mass="48057">MVNDQSGLAEKQSLPPAPPLPYEAPQDGALPKRKYTFEVIKDGAMVDNIYLPSDKEFVTLGRLPICDIPMEHPSVSRYHCVIQFRDDGEAYIYDLGSGHGTVLNKQRIQPKSFKKLNVGDQIRFGSSTRTWIFMTDDNEYIEKKEREKEEQLQEYITRKARRSESGNTSEEASAAKGSGSQEDMMDSIHSVTWGFGEDATENAGFLGRLDTDGLNNWERKANAFYYKNPVKSLKTFLEDRGYDVNFEYSETGVGPNYSFIAKVRIPILDNSDMPVFGEGQSSKKKHAEQLAALDACEVLDKCGAFQSNSTAGQKRNRAGGYYDSDDEQDSYYDRSSKPTKNQQKKSEPETFESLTEKLSLVEKTIQELETRLENISDHPTHTKETAKNGADDDLDAYMESLQKDETEKKRKKTLLELSAANKASII</sequence>
<reference evidence="5" key="1">
    <citation type="submission" date="2022-07" db="EMBL/GenBank/DDBJ databases">
        <title>Phylogenomic reconstructions and comparative analyses of Kickxellomycotina fungi.</title>
        <authorList>
            <person name="Reynolds N.K."/>
            <person name="Stajich J.E."/>
            <person name="Barry K."/>
            <person name="Grigoriev I.V."/>
            <person name="Crous P."/>
            <person name="Smith M.E."/>
        </authorList>
    </citation>
    <scope>NUCLEOTIDE SEQUENCE</scope>
    <source>
        <strain evidence="5">NBRC 100468</strain>
    </source>
</reference>
<dbReference type="PANTHER" id="PTHR23308">
    <property type="entry name" value="NUCLEAR INHIBITOR OF PROTEIN PHOSPHATASE-1"/>
    <property type="match status" value="1"/>
</dbReference>
<evidence type="ECO:0000259" key="4">
    <source>
        <dbReference type="PROSITE" id="PS50137"/>
    </source>
</evidence>
<dbReference type="SMART" id="SM00240">
    <property type="entry name" value="FHA"/>
    <property type="match status" value="1"/>
</dbReference>
<dbReference type="SUPFAM" id="SSF49879">
    <property type="entry name" value="SMAD/FHA domain"/>
    <property type="match status" value="1"/>
</dbReference>
<dbReference type="Gene3D" id="3.30.160.20">
    <property type="match status" value="1"/>
</dbReference>
<dbReference type="EMBL" id="JANBPU010000004">
    <property type="protein sequence ID" value="KAJ1921570.1"/>
    <property type="molecule type" value="Genomic_DNA"/>
</dbReference>
<dbReference type="InterPro" id="IPR000253">
    <property type="entry name" value="FHA_dom"/>
</dbReference>
<feature type="region of interest" description="Disordered" evidence="2">
    <location>
        <begin position="1"/>
        <end position="27"/>
    </location>
</feature>
<feature type="region of interest" description="Disordered" evidence="2">
    <location>
        <begin position="371"/>
        <end position="394"/>
    </location>
</feature>
<dbReference type="SUPFAM" id="SSF54768">
    <property type="entry name" value="dsRNA-binding domain-like"/>
    <property type="match status" value="1"/>
</dbReference>
<feature type="region of interest" description="Disordered" evidence="2">
    <location>
        <begin position="308"/>
        <end position="354"/>
    </location>
</feature>
<feature type="compositionally biased region" description="Basic and acidic residues" evidence="2">
    <location>
        <begin position="371"/>
        <end position="390"/>
    </location>
</feature>